<dbReference type="KEGG" id="pzi:CWO85_00410"/>
<organism evidence="2 3">
    <name type="scientific">Ziziphus jujuba witches'-broom phytoplasma</name>
    <dbReference type="NCBI Taxonomy" id="135727"/>
    <lineage>
        <taxon>Bacteria</taxon>
        <taxon>Bacillati</taxon>
        <taxon>Mycoplasmatota</taxon>
        <taxon>Mollicutes</taxon>
        <taxon>Acholeplasmatales</taxon>
        <taxon>Acholeplasmataceae</taxon>
        <taxon>Candidatus Phytoplasma</taxon>
        <taxon>16SrV (Elm yellows group)</taxon>
    </lineage>
</organism>
<dbReference type="AlphaFoldDB" id="A0A660HLT3"/>
<evidence type="ECO:0000313" key="3">
    <source>
        <dbReference type="Proteomes" id="UP000272462"/>
    </source>
</evidence>
<evidence type="ECO:0000256" key="1">
    <source>
        <dbReference type="SAM" id="MobiDB-lite"/>
    </source>
</evidence>
<keyword evidence="3" id="KW-1185">Reference proteome</keyword>
<accession>A0A660HLT3</accession>
<protein>
    <submittedName>
        <fullName evidence="2">Uncharacterized protein</fullName>
    </submittedName>
</protein>
<dbReference type="Proteomes" id="UP000272462">
    <property type="component" value="Chromosome"/>
</dbReference>
<proteinExistence type="predicted"/>
<feature type="region of interest" description="Disordered" evidence="1">
    <location>
        <begin position="1"/>
        <end position="24"/>
    </location>
</feature>
<evidence type="ECO:0000313" key="2">
    <source>
        <dbReference type="EMBL" id="AYJ01005.1"/>
    </source>
</evidence>
<sequence>MPKSLAGYGSSADNQDADKLLRRNSSNISKDRELLKKECQRLIKLNEIPLIKIAEKLFYQKKLSRADVIEIIKNYPLKK</sequence>
<dbReference type="EMBL" id="CP025121">
    <property type="protein sequence ID" value="AYJ01005.1"/>
    <property type="molecule type" value="Genomic_DNA"/>
</dbReference>
<dbReference type="RefSeq" id="WP_121463737.1">
    <property type="nucleotide sequence ID" value="NZ_CP025121.1"/>
</dbReference>
<name>A0A660HLT3_ZIZJU</name>
<reference evidence="2 3" key="1">
    <citation type="journal article" date="2018" name="BMC Genomics">
        <title>Comparative genome analysis of jujube witches'-broom Phytoplasma, an obligate pathogen that causes jujube witches'-broom disease.</title>
        <authorList>
            <person name="Wang J."/>
            <person name="Song L."/>
            <person name="Jiao Q."/>
            <person name="Yang S."/>
            <person name="Gao R."/>
            <person name="Lu X."/>
            <person name="Zhou G."/>
        </authorList>
    </citation>
    <scope>NUCLEOTIDE SEQUENCE [LARGE SCALE GENOMIC DNA]</scope>
    <source>
        <strain evidence="2">Jwb-nky</strain>
    </source>
</reference>
<gene>
    <name evidence="2" type="ORF">CWO85_00410</name>
</gene>